<dbReference type="Proteomes" id="UP000261080">
    <property type="component" value="Unassembled WGS sequence"/>
</dbReference>
<protein>
    <submittedName>
        <fullName evidence="1">PBSX family phage terminase large subunit</fullName>
    </submittedName>
</protein>
<proteinExistence type="predicted"/>
<gene>
    <name evidence="1" type="ORF">DW016_15040</name>
</gene>
<evidence type="ECO:0000313" key="1">
    <source>
        <dbReference type="EMBL" id="RGE84611.1"/>
    </source>
</evidence>
<name>A0A3E3JZ37_9FIRM</name>
<dbReference type="PANTHER" id="PTHR39184:SF1">
    <property type="entry name" value="PBSX PHAGE TERMINASE LARGE SUBUNIT"/>
    <property type="match status" value="1"/>
</dbReference>
<dbReference type="Gene3D" id="3.40.50.300">
    <property type="entry name" value="P-loop containing nucleotide triphosphate hydrolases"/>
    <property type="match status" value="1"/>
</dbReference>
<dbReference type="OrthoDB" id="4498710at2"/>
<dbReference type="Pfam" id="PF03237">
    <property type="entry name" value="Terminase_6N"/>
    <property type="match status" value="1"/>
</dbReference>
<sequence>MILSDKQNEYIRNSTHRWNIKTGAVRSGKSFVDTAYTVPYRIRERSGKPGLNVILGVSRETIERNVLQPMREIYTSALIGTINNRNVARVCGEDVYCLGADKVSQVAKIQGSSIKYAYGDEIAKWNKEVFEMLKSRLDKQYSCFDGACNPENPTHWLKEFIDDDGIDLYLQKYRIFDNPFLDPEYVRNLCKEYEGTVYYDRYILGKWKRAEGSIYIKFADNPDGFVKSADKEHISRIDIGIDFGGNGSGHAFVATAKYSDGRKQPVMSRKHMKKDFRQGIDANLLSELFLEFVEDVIKKYGKPSNAYYDNAETVLGQSIKNACEKKFPYLHVRPAVKKKINDRIEYTVQLMGAGLFSITEDCETLSKALQEAVYNSKSMEEERLDDGSTDIDTLDAFEYSIERDFSGTHYNRVIGGI</sequence>
<dbReference type="RefSeq" id="WP_117493866.1">
    <property type="nucleotide sequence ID" value="NZ_JBKVHS010000002.1"/>
</dbReference>
<dbReference type="PANTHER" id="PTHR39184">
    <property type="match status" value="1"/>
</dbReference>
<reference evidence="1 2" key="1">
    <citation type="submission" date="2018-08" db="EMBL/GenBank/DDBJ databases">
        <title>A genome reference for cultivated species of the human gut microbiota.</title>
        <authorList>
            <person name="Zou Y."/>
            <person name="Xue W."/>
            <person name="Luo G."/>
        </authorList>
    </citation>
    <scope>NUCLEOTIDE SEQUENCE [LARGE SCALE GENOMIC DNA]</scope>
    <source>
        <strain evidence="1 2">AF37-2AT</strain>
    </source>
</reference>
<accession>A0A3E3JZ37</accession>
<evidence type="ECO:0000313" key="2">
    <source>
        <dbReference type="Proteomes" id="UP000261080"/>
    </source>
</evidence>
<dbReference type="EMBL" id="QVLX01000014">
    <property type="protein sequence ID" value="RGE84611.1"/>
    <property type="molecule type" value="Genomic_DNA"/>
</dbReference>
<organism evidence="1 2">
    <name type="scientific">Sellimonas intestinalis</name>
    <dbReference type="NCBI Taxonomy" id="1653434"/>
    <lineage>
        <taxon>Bacteria</taxon>
        <taxon>Bacillati</taxon>
        <taxon>Bacillota</taxon>
        <taxon>Clostridia</taxon>
        <taxon>Lachnospirales</taxon>
        <taxon>Lachnospiraceae</taxon>
        <taxon>Sellimonas</taxon>
    </lineage>
</organism>
<dbReference type="Gene3D" id="3.30.420.280">
    <property type="match status" value="1"/>
</dbReference>
<keyword evidence="2" id="KW-1185">Reference proteome</keyword>
<comment type="caution">
    <text evidence="1">The sequence shown here is derived from an EMBL/GenBank/DDBJ whole genome shotgun (WGS) entry which is preliminary data.</text>
</comment>
<dbReference type="AlphaFoldDB" id="A0A3E3JZ37"/>
<dbReference type="InterPro" id="IPR027417">
    <property type="entry name" value="P-loop_NTPase"/>
</dbReference>
<dbReference type="InterPro" id="IPR052380">
    <property type="entry name" value="Viral_DNA_packaging_terminase"/>
</dbReference>